<name>A0A133UG38_9EURY</name>
<reference evidence="2 3" key="1">
    <citation type="journal article" date="2016" name="Sci. Rep.">
        <title>Metabolic traits of an uncultured archaeal lineage -MSBL1- from brine pools of the Red Sea.</title>
        <authorList>
            <person name="Mwirichia R."/>
            <person name="Alam I."/>
            <person name="Rashid M."/>
            <person name="Vinu M."/>
            <person name="Ba-Alawi W."/>
            <person name="Anthony Kamau A."/>
            <person name="Kamanda Ngugi D."/>
            <person name="Goker M."/>
            <person name="Klenk H.P."/>
            <person name="Bajic V."/>
            <person name="Stingl U."/>
        </authorList>
    </citation>
    <scope>NUCLEOTIDE SEQUENCE [LARGE SCALE GENOMIC DNA]</scope>
    <source>
        <strain evidence="2">SCGC-AAA259E22</strain>
    </source>
</reference>
<protein>
    <recommendedName>
        <fullName evidence="1">Transcription regulator AsnC/Lrp ligand binding domain-containing protein</fullName>
    </recommendedName>
</protein>
<dbReference type="InterPro" id="IPR019887">
    <property type="entry name" value="Tscrpt_reg_AsnC/Lrp_C"/>
</dbReference>
<accession>A0A133UG38</accession>
<sequence>MACLVEALVLINAASGVMDKVHEGVKNIKEVRKARKVDGPHDIVAVVEIEAVGEIRDALMNKIRNIEGVKETITNLIIS</sequence>
<keyword evidence="3" id="KW-1185">Reference proteome</keyword>
<dbReference type="EMBL" id="LHXP01000027">
    <property type="protein sequence ID" value="KXA93157.1"/>
    <property type="molecule type" value="Genomic_DNA"/>
</dbReference>
<dbReference type="AlphaFoldDB" id="A0A133UG38"/>
<gene>
    <name evidence="2" type="ORF">AKJ66_02620</name>
</gene>
<proteinExistence type="predicted"/>
<organism evidence="2 3">
    <name type="scientific">candidate division MSBL1 archaeon SCGC-AAA259E22</name>
    <dbReference type="NCBI Taxonomy" id="1698265"/>
    <lineage>
        <taxon>Archaea</taxon>
        <taxon>Methanobacteriati</taxon>
        <taxon>Methanobacteriota</taxon>
        <taxon>candidate division MSBL1</taxon>
    </lineage>
</organism>
<evidence type="ECO:0000313" key="3">
    <source>
        <dbReference type="Proteomes" id="UP000070657"/>
    </source>
</evidence>
<dbReference type="Proteomes" id="UP000070657">
    <property type="component" value="Unassembled WGS sequence"/>
</dbReference>
<comment type="caution">
    <text evidence="2">The sequence shown here is derived from an EMBL/GenBank/DDBJ whole genome shotgun (WGS) entry which is preliminary data.</text>
</comment>
<dbReference type="Pfam" id="PF01037">
    <property type="entry name" value="AsnC_trans_reg"/>
    <property type="match status" value="1"/>
</dbReference>
<evidence type="ECO:0000313" key="2">
    <source>
        <dbReference type="EMBL" id="KXA93157.1"/>
    </source>
</evidence>
<evidence type="ECO:0000259" key="1">
    <source>
        <dbReference type="Pfam" id="PF01037"/>
    </source>
</evidence>
<feature type="domain" description="Transcription regulator AsnC/Lrp ligand binding" evidence="1">
    <location>
        <begin position="9"/>
        <end position="79"/>
    </location>
</feature>
<dbReference type="InterPro" id="IPR011008">
    <property type="entry name" value="Dimeric_a/b-barrel"/>
</dbReference>
<dbReference type="Gene3D" id="3.30.70.920">
    <property type="match status" value="1"/>
</dbReference>
<dbReference type="SUPFAM" id="SSF54909">
    <property type="entry name" value="Dimeric alpha+beta barrel"/>
    <property type="match status" value="1"/>
</dbReference>